<proteinExistence type="predicted"/>
<sequence>MELEKNLPQTLVRVMSNSLELSTYDEWRTSNGAVSISSSLATSATYDAQRSLWHRAGSQKDFEGAINDYFQHTKYEVNSKWSTWEGVLEQLDSATTIYDQKTRGNPARAMMRKGQALSRDLILLLEALPNDNGLGLLKGGLLVIFHAVKRRSEACEKVFHCFRLVPEMISRVHKLEGLFHRDKGVKARVDDFYSSLTTSIPRLIRILNRNETENRVVRVGKLLLGDQVKDVNACIEPVTEALEKLDECVRSLERYRDAQTARKIDNIQSSQSFVRSNVSELRKEQKDGFNEVIEAIREEHAAIREPQLKELADKAALMILNNLYQMGAERYRPKDLNDGGTIRHAPREAFPTLPRAQTAKLRGSSAMQSTLGDLLEALGGKSVCLESEKDHAEIIRKCHQFSDKALRQAAFLKSTPRFHRWLSGTAPEVLLVDGHDTRGRISAMSVFCAMLVQALWKIQEQHATPQAQSFVLFFTCGAHMEPEDILAGPCGIVRSLIGQLLVSWPTRGPDLSFTDDVDSLLFAVQENSIDALCYLFQELLRQLPPESMVYCVIDGVSMYETSYLNRKDDMDSLVEVFRDLTSVFPIHEAPGPVIKVLLASADKSTDVYRLLPSENRVDLRAQNQVSSTPTERSLLGDIQRTLQPEG</sequence>
<organism evidence="1 2">
    <name type="scientific">Xylaria arbuscula</name>
    <dbReference type="NCBI Taxonomy" id="114810"/>
    <lineage>
        <taxon>Eukaryota</taxon>
        <taxon>Fungi</taxon>
        <taxon>Dikarya</taxon>
        <taxon>Ascomycota</taxon>
        <taxon>Pezizomycotina</taxon>
        <taxon>Sordariomycetes</taxon>
        <taxon>Xylariomycetidae</taxon>
        <taxon>Xylariales</taxon>
        <taxon>Xylariaceae</taxon>
        <taxon>Xylaria</taxon>
    </lineage>
</organism>
<gene>
    <name evidence="1" type="ORF">NPX13_g6688</name>
</gene>
<keyword evidence="2" id="KW-1185">Reference proteome</keyword>
<evidence type="ECO:0000313" key="1">
    <source>
        <dbReference type="EMBL" id="KAJ3567675.1"/>
    </source>
</evidence>
<evidence type="ECO:0000313" key="2">
    <source>
        <dbReference type="Proteomes" id="UP001148614"/>
    </source>
</evidence>
<evidence type="ECO:0008006" key="3">
    <source>
        <dbReference type="Google" id="ProtNLM"/>
    </source>
</evidence>
<dbReference type="PANTHER" id="PTHR40619">
    <property type="entry name" value="FUNGAL STAND N-TERMINAL GOODBYE DOMAIN-CONTAINING PROTEIN"/>
    <property type="match status" value="1"/>
</dbReference>
<dbReference type="PANTHER" id="PTHR40619:SF3">
    <property type="entry name" value="FUNGAL STAND N-TERMINAL GOODBYE DOMAIN-CONTAINING PROTEIN"/>
    <property type="match status" value="1"/>
</dbReference>
<comment type="caution">
    <text evidence="1">The sequence shown here is derived from an EMBL/GenBank/DDBJ whole genome shotgun (WGS) entry which is preliminary data.</text>
</comment>
<accession>A0A9W8TLW9</accession>
<reference evidence="1" key="1">
    <citation type="submission" date="2022-07" db="EMBL/GenBank/DDBJ databases">
        <title>Genome Sequence of Xylaria arbuscula.</title>
        <authorList>
            <person name="Buettner E."/>
        </authorList>
    </citation>
    <scope>NUCLEOTIDE SEQUENCE</scope>
    <source>
        <strain evidence="1">VT107</strain>
    </source>
</reference>
<dbReference type="AlphaFoldDB" id="A0A9W8TLW9"/>
<protein>
    <recommendedName>
        <fullName evidence="3">Fungal STAND N-terminal Goodbye domain-containing protein</fullName>
    </recommendedName>
</protein>
<dbReference type="Proteomes" id="UP001148614">
    <property type="component" value="Unassembled WGS sequence"/>
</dbReference>
<name>A0A9W8TLW9_9PEZI</name>
<dbReference type="VEuPathDB" id="FungiDB:F4678DRAFT_449288"/>
<dbReference type="EMBL" id="JANPWZ010001213">
    <property type="protein sequence ID" value="KAJ3567675.1"/>
    <property type="molecule type" value="Genomic_DNA"/>
</dbReference>